<organism evidence="5 11">
    <name type="scientific">Cafeteria roenbergensis</name>
    <name type="common">Marine flagellate</name>
    <dbReference type="NCBI Taxonomy" id="33653"/>
    <lineage>
        <taxon>Eukaryota</taxon>
        <taxon>Sar</taxon>
        <taxon>Stramenopiles</taxon>
        <taxon>Bigyra</taxon>
        <taxon>Opalozoa</taxon>
        <taxon>Bicosoecida</taxon>
        <taxon>Cafeteriaceae</taxon>
        <taxon>Cafeteria</taxon>
    </lineage>
</organism>
<evidence type="ECO:0000313" key="4">
    <source>
        <dbReference type="EMBL" id="KAA0151996.1"/>
    </source>
</evidence>
<keyword evidence="9" id="KW-1185">Reference proteome</keyword>
<evidence type="ECO:0000313" key="7">
    <source>
        <dbReference type="EMBL" id="KAA0173333.1"/>
    </source>
</evidence>
<keyword evidence="2" id="KW-0472">Membrane</keyword>
<accession>A0A5A8DNX8</accession>
<evidence type="ECO:0000256" key="1">
    <source>
        <dbReference type="SAM" id="MobiDB-lite"/>
    </source>
</evidence>
<dbReference type="EMBL" id="HBET01014602">
    <property type="protein sequence ID" value="CAD8565486.1"/>
    <property type="molecule type" value="Transcribed_RNA"/>
</dbReference>
<evidence type="ECO:0000313" key="8">
    <source>
        <dbReference type="Proteomes" id="UP000322899"/>
    </source>
</evidence>
<evidence type="ECO:0000313" key="9">
    <source>
        <dbReference type="Proteomes" id="UP000323011"/>
    </source>
</evidence>
<evidence type="ECO:0000256" key="2">
    <source>
        <dbReference type="SAM" id="Phobius"/>
    </source>
</evidence>
<dbReference type="EMBL" id="VLTM01000009">
    <property type="protein sequence ID" value="KAA0166327.1"/>
    <property type="molecule type" value="Genomic_DNA"/>
</dbReference>
<name>A0A5A8DNX8_CAFRO</name>
<protein>
    <submittedName>
        <fullName evidence="5">Uncharacterized protein</fullName>
    </submittedName>
</protein>
<dbReference type="Proteomes" id="UP000324907">
    <property type="component" value="Unassembled WGS sequence"/>
</dbReference>
<feature type="compositionally biased region" description="Low complexity" evidence="1">
    <location>
        <begin position="27"/>
        <end position="39"/>
    </location>
</feature>
<reference evidence="3" key="2">
    <citation type="submission" date="2021-01" db="EMBL/GenBank/DDBJ databases">
        <authorList>
            <person name="Corre E."/>
            <person name="Pelletier E."/>
            <person name="Niang G."/>
            <person name="Scheremetjew M."/>
            <person name="Finn R."/>
            <person name="Kale V."/>
            <person name="Holt S."/>
            <person name="Cochrane G."/>
            <person name="Meng A."/>
            <person name="Brown T."/>
            <person name="Cohen L."/>
        </authorList>
    </citation>
    <scope>NUCLEOTIDE SEQUENCE</scope>
    <source>
        <strain evidence="3">E4-10</strain>
    </source>
</reference>
<dbReference type="EMBL" id="VLTO01000035">
    <property type="protein sequence ID" value="KAA0173333.1"/>
    <property type="molecule type" value="Genomic_DNA"/>
</dbReference>
<sequence>MADAKAVASKPVPGVDASDVAPEIKDSPASAASAGGAAAAGGKPAAKEAAAQAAPVEDSNDALNARFTKLGDEYAALPQIKDRVKRTGWARLQPGYKIFCCGNSLGDLLIILTLFLILYTCVGLFWWGLLEFYLATQQDWAALYTFAGVLGAGWIVFGIVVSCGECAYARAMQESEEAVGEDAA</sequence>
<reference evidence="8 9" key="1">
    <citation type="submission" date="2019-07" db="EMBL/GenBank/DDBJ databases">
        <title>Genomes of Cafeteria roenbergensis.</title>
        <authorList>
            <person name="Fischer M.G."/>
            <person name="Hackl T."/>
            <person name="Roman M."/>
        </authorList>
    </citation>
    <scope>NUCLEOTIDE SEQUENCE [LARGE SCALE GENOMIC DNA]</scope>
    <source>
        <strain evidence="4 9">BVI</strain>
        <strain evidence="5 11">Cflag</strain>
        <strain evidence="7 8">E4-10P</strain>
        <strain evidence="6 10">RCC970-E3</strain>
    </source>
</reference>
<proteinExistence type="predicted"/>
<evidence type="ECO:0000313" key="11">
    <source>
        <dbReference type="Proteomes" id="UP000325113"/>
    </source>
</evidence>
<evidence type="ECO:0000313" key="3">
    <source>
        <dbReference type="EMBL" id="CAD8565486.1"/>
    </source>
</evidence>
<feature type="transmembrane region" description="Helical" evidence="2">
    <location>
        <begin position="108"/>
        <end position="129"/>
    </location>
</feature>
<feature type="transmembrane region" description="Helical" evidence="2">
    <location>
        <begin position="141"/>
        <end position="163"/>
    </location>
</feature>
<dbReference type="AlphaFoldDB" id="A0A5A8DNX8"/>
<dbReference type="Proteomes" id="UP000325113">
    <property type="component" value="Unassembled WGS sequence"/>
</dbReference>
<feature type="region of interest" description="Disordered" evidence="1">
    <location>
        <begin position="1"/>
        <end position="39"/>
    </location>
</feature>
<keyword evidence="2" id="KW-0812">Transmembrane</keyword>
<dbReference type="EMBL" id="VLTN01000023">
    <property type="protein sequence ID" value="KAA0151996.1"/>
    <property type="molecule type" value="Genomic_DNA"/>
</dbReference>
<dbReference type="EMBL" id="VLTL01000030">
    <property type="protein sequence ID" value="KAA0168207.1"/>
    <property type="molecule type" value="Genomic_DNA"/>
</dbReference>
<evidence type="ECO:0000313" key="6">
    <source>
        <dbReference type="EMBL" id="KAA0168207.1"/>
    </source>
</evidence>
<dbReference type="Proteomes" id="UP000323011">
    <property type="component" value="Unassembled WGS sequence"/>
</dbReference>
<keyword evidence="2" id="KW-1133">Transmembrane helix</keyword>
<evidence type="ECO:0000313" key="5">
    <source>
        <dbReference type="EMBL" id="KAA0166327.1"/>
    </source>
</evidence>
<dbReference type="Proteomes" id="UP000322899">
    <property type="component" value="Unassembled WGS sequence"/>
</dbReference>
<gene>
    <name evidence="3" type="ORF">CROE0942_LOCUS9864</name>
    <name evidence="7" type="ORF">FNF27_05257</name>
    <name evidence="6" type="ORF">FNF28_02625</name>
    <name evidence="4" type="ORF">FNF29_04111</name>
    <name evidence="5" type="ORF">FNF31_01551</name>
</gene>
<evidence type="ECO:0000313" key="10">
    <source>
        <dbReference type="Proteomes" id="UP000324907"/>
    </source>
</evidence>